<accession>A0A0G4LER5</accession>
<gene>
    <name evidence="3" type="ORF">BN1723_000325</name>
</gene>
<feature type="region of interest" description="Disordered" evidence="1">
    <location>
        <begin position="460"/>
        <end position="485"/>
    </location>
</feature>
<dbReference type="Gene3D" id="3.40.50.300">
    <property type="entry name" value="P-loop containing nucleotide triphosphate hydrolases"/>
    <property type="match status" value="1"/>
</dbReference>
<dbReference type="Proteomes" id="UP000045706">
    <property type="component" value="Unassembled WGS sequence"/>
</dbReference>
<evidence type="ECO:0000256" key="1">
    <source>
        <dbReference type="SAM" id="MobiDB-lite"/>
    </source>
</evidence>
<sequence>MLHPLCEVVQYPQHAVPGTTPLILIHDGGGTSFAYHCLDPLRRPSVQHNEGFVDASQIPHPPPLPNMSGVVTESADGELGGDEAECPTSPTDVRILSDISKRVQVKEDAIHFALDILKRQRLMLRKLAPTDISDIADWPERSGLTGDTGAGKSTATNAMLGYDISPTNSSDACTAAPCIYSYNHSDDPENVFRAIITFKSTESIAHDLELLQEELSDIAHSTREQGGLVQAETVSRLNQAQKQVKSVQNWSGLTENEIKCNAPSKIILEAKKKTVPFLDTKNSTKKHTLQINDSNLKRFRKTLKPYIDSSGRSRGIIQHWPLVQQVEIQLKSDILQHGIKLVDLPGVADSLESRAAVAKDFFERLDKLIVVVHAVRAADNKAGSDAMLMPATLSMDMGLDGRFEPDSLAVIVTKVDDINPKNAENDFPDDETIMTAVSTLEAENEELVNLEELISRQREIIDDHDEEESETEVRSPLKKRPHPRTTTLAAEESRLAWMRHKRDVKKRGVERLTSQLKRSCIQARNLKVKQAVGQNLGDIKAQVNPTAIPVVGEFESSVLPISASAFLDINAGDSVIGFADANDTGIPALRDWLTRAYLPKRDMRADDDILDARALLDALDSWSLNESAAHLRISTEEGKDIKRLLDQKMNHLIQALKNPLASFARSLSNLKPLRNTTIACAARSDKGDEVPTQRACESALHAQEQWENKRPSVHVSHPERNEKVSYMTYKACVRRGGHEWTTSAKPRMTYNWMSSVSLNFWRAHARFWQEAFFQRLPKIINDAESRNTRIFNDFITDLVTDDEIPAGFCDLLRRRVPSLQTQRDVFLQEVRSIGNDFRNDALRLKPHVSDIFTKHMAPVFAKAFSITGVGAFVEQKKVVKEQFESKLPEMLQEARNFIEEELVSSKTQRVNKLRGSISTHNGKPGIRLIELDKIFKNLLRDARAPASKIAGRSQGTQSEAVTAAKETIRAALGEWHGYWQPIEQALPKRPTTMVSDDSENEEEEEELEAPGKKKTAGGKAKPKAKPKANKAPPKPKAAPRPRASSKANVDALPQPKIVKAKAQPRSMSVVKMEEDDEMHTGGTMADDAPHTGGSPANRQQIGAMMAAVTAETESLSGHRQDNSAK</sequence>
<proteinExistence type="predicted"/>
<organism evidence="3 4">
    <name type="scientific">Verticillium longisporum</name>
    <name type="common">Verticillium dahliae var. longisporum</name>
    <dbReference type="NCBI Taxonomy" id="100787"/>
    <lineage>
        <taxon>Eukaryota</taxon>
        <taxon>Fungi</taxon>
        <taxon>Dikarya</taxon>
        <taxon>Ascomycota</taxon>
        <taxon>Pezizomycotina</taxon>
        <taxon>Sordariomycetes</taxon>
        <taxon>Hypocreomycetidae</taxon>
        <taxon>Glomerellales</taxon>
        <taxon>Plectosphaerellaceae</taxon>
        <taxon>Verticillium</taxon>
    </lineage>
</organism>
<dbReference type="PANTHER" id="PTHR36681:SF3">
    <property type="entry name" value="NUCLEAR GTPASE, GERMINAL CENTER-ASSOCIATED, TANDEM DUPLICATE 3"/>
    <property type="match status" value="1"/>
</dbReference>
<dbReference type="EMBL" id="CVQI01011112">
    <property type="protein sequence ID" value="CRK20506.1"/>
    <property type="molecule type" value="Genomic_DNA"/>
</dbReference>
<dbReference type="AlphaFoldDB" id="A0A0G4LER5"/>
<evidence type="ECO:0000259" key="2">
    <source>
        <dbReference type="Pfam" id="PF00350"/>
    </source>
</evidence>
<feature type="compositionally biased region" description="Basic residues" evidence="1">
    <location>
        <begin position="1012"/>
        <end position="1028"/>
    </location>
</feature>
<dbReference type="InterPro" id="IPR045063">
    <property type="entry name" value="Dynamin_N"/>
</dbReference>
<feature type="compositionally biased region" description="Acidic residues" evidence="1">
    <location>
        <begin position="996"/>
        <end position="1008"/>
    </location>
</feature>
<evidence type="ECO:0000313" key="3">
    <source>
        <dbReference type="EMBL" id="CRK20506.1"/>
    </source>
</evidence>
<evidence type="ECO:0000313" key="4">
    <source>
        <dbReference type="Proteomes" id="UP000045706"/>
    </source>
</evidence>
<dbReference type="InterPro" id="IPR027417">
    <property type="entry name" value="P-loop_NTPase"/>
</dbReference>
<name>A0A0G4LER5_VERLO</name>
<dbReference type="SUPFAM" id="SSF52540">
    <property type="entry name" value="P-loop containing nucleoside triphosphate hydrolases"/>
    <property type="match status" value="1"/>
</dbReference>
<reference evidence="4" key="1">
    <citation type="submission" date="2015-05" db="EMBL/GenBank/DDBJ databases">
        <authorList>
            <person name="Fogelqvist Johan"/>
        </authorList>
    </citation>
    <scope>NUCLEOTIDE SEQUENCE [LARGE SCALE GENOMIC DNA]</scope>
</reference>
<protein>
    <recommendedName>
        <fullName evidence="2">Dynamin N-terminal domain-containing protein</fullName>
    </recommendedName>
</protein>
<dbReference type="Pfam" id="PF00350">
    <property type="entry name" value="Dynamin_N"/>
    <property type="match status" value="1"/>
</dbReference>
<feature type="region of interest" description="Disordered" evidence="1">
    <location>
        <begin position="983"/>
        <end position="1097"/>
    </location>
</feature>
<feature type="domain" description="Dynamin N-terminal" evidence="2">
    <location>
        <begin position="145"/>
        <end position="380"/>
    </location>
</feature>
<dbReference type="PANTHER" id="PTHR36681">
    <property type="entry name" value="NUCLEAR GTPASE, GERMINAL CENTER-ASSOCIATED, TANDEM DUPLICATE 3"/>
    <property type="match status" value="1"/>
</dbReference>